<feature type="domain" description="ATP-grasp" evidence="2">
    <location>
        <begin position="144"/>
        <end position="335"/>
    </location>
</feature>
<evidence type="ECO:0000313" key="3">
    <source>
        <dbReference type="EMBL" id="BBZ76753.1"/>
    </source>
</evidence>
<dbReference type="GO" id="GO:0005524">
    <property type="term" value="F:ATP binding"/>
    <property type="evidence" value="ECO:0007669"/>
    <property type="project" value="UniProtKB-UniRule"/>
</dbReference>
<dbReference type="InterPro" id="IPR011761">
    <property type="entry name" value="ATP-grasp"/>
</dbReference>
<dbReference type="SUPFAM" id="SSF56059">
    <property type="entry name" value="Glutathione synthetase ATP-binding domain-like"/>
    <property type="match status" value="1"/>
</dbReference>
<dbReference type="EMBL" id="AP022620">
    <property type="protein sequence ID" value="BBZ76753.1"/>
    <property type="molecule type" value="Genomic_DNA"/>
</dbReference>
<dbReference type="PROSITE" id="PS50975">
    <property type="entry name" value="ATP_GRASP"/>
    <property type="match status" value="1"/>
</dbReference>
<evidence type="ECO:0000313" key="4">
    <source>
        <dbReference type="Proteomes" id="UP000467249"/>
    </source>
</evidence>
<dbReference type="Proteomes" id="UP000467249">
    <property type="component" value="Chromosome"/>
</dbReference>
<organism evidence="3 4">
    <name type="scientific">Mycolicibacterium anyangense</name>
    <dbReference type="NCBI Taxonomy" id="1431246"/>
    <lineage>
        <taxon>Bacteria</taxon>
        <taxon>Bacillati</taxon>
        <taxon>Actinomycetota</taxon>
        <taxon>Actinomycetes</taxon>
        <taxon>Mycobacteriales</taxon>
        <taxon>Mycobacteriaceae</taxon>
        <taxon>Mycolicibacterium</taxon>
    </lineage>
</organism>
<name>A0A6N4W8T5_9MYCO</name>
<keyword evidence="1" id="KW-0547">Nucleotide-binding</keyword>
<evidence type="ECO:0000259" key="2">
    <source>
        <dbReference type="PROSITE" id="PS50975"/>
    </source>
</evidence>
<dbReference type="Gene3D" id="3.30.470.20">
    <property type="entry name" value="ATP-grasp fold, B domain"/>
    <property type="match status" value="1"/>
</dbReference>
<dbReference type="KEGG" id="many:MANY_20900"/>
<gene>
    <name evidence="3" type="ORF">MANY_20900</name>
</gene>
<keyword evidence="1" id="KW-0067">ATP-binding</keyword>
<accession>A0A6N4W8T5</accession>
<sequence>MLDRIPRPDTSRGGLTLDTSLPVMVLWVSQYPLQHGGLGVFRSLGRAGVPAYAVVGHRWAPAALSRYVKGRIVWRPHRGDGEAELLDRLLDFGRKLGRKCLIVCTSDDMAVFAARNRAALADYYVLPDVAPELPAELVDKRGLERLCRQHGVPVPRSAFLQTMSDLDEVIADLDEPIVVKSAGPRSPNRRVENTLVVPDRTALRQLLSTLAEPFDLTLQQYLPDEHGEDWFTVGYCDAAATANPVFTGCKARSWPARGGALSAGFTALNTELAEMAATFCKDIGYRGIFDMDWRRDVRTGAYTLLDFNPRPGAQFRMFENDAGVDVVRAMHLDLSGRPIPPGSPVIGERFIIEPWDLANRLAHRRDRPALAGSGRARLTYLAADDPVPVLAVLATQIFMSVASRLRFLPR</sequence>
<keyword evidence="4" id="KW-1185">Reference proteome</keyword>
<reference evidence="3 4" key="1">
    <citation type="journal article" date="2019" name="Emerg. Microbes Infect.">
        <title>Comprehensive subspecies identification of 175 nontuberculous mycobacteria species based on 7547 genomic profiles.</title>
        <authorList>
            <person name="Matsumoto Y."/>
            <person name="Kinjo T."/>
            <person name="Motooka D."/>
            <person name="Nabeya D."/>
            <person name="Jung N."/>
            <person name="Uechi K."/>
            <person name="Horii T."/>
            <person name="Iida T."/>
            <person name="Fujita J."/>
            <person name="Nakamura S."/>
        </authorList>
    </citation>
    <scope>NUCLEOTIDE SEQUENCE [LARGE SCALE GENOMIC DNA]</scope>
    <source>
        <strain evidence="3 4">JCM 30275</strain>
    </source>
</reference>
<proteinExistence type="predicted"/>
<dbReference type="GO" id="GO:0046872">
    <property type="term" value="F:metal ion binding"/>
    <property type="evidence" value="ECO:0007669"/>
    <property type="project" value="InterPro"/>
</dbReference>
<evidence type="ECO:0000256" key="1">
    <source>
        <dbReference type="PROSITE-ProRule" id="PRU00409"/>
    </source>
</evidence>
<protein>
    <submittedName>
        <fullName evidence="3">ATP-grasp domain-containing protein</fullName>
    </submittedName>
</protein>
<dbReference type="AlphaFoldDB" id="A0A6N4W8T5"/>